<keyword evidence="2" id="KW-1185">Reference proteome</keyword>
<dbReference type="EMBL" id="RRYP01033079">
    <property type="protein sequence ID" value="TNV70766.1"/>
    <property type="molecule type" value="Genomic_DNA"/>
</dbReference>
<dbReference type="Proteomes" id="UP000785679">
    <property type="component" value="Unassembled WGS sequence"/>
</dbReference>
<evidence type="ECO:0000313" key="1">
    <source>
        <dbReference type="EMBL" id="TNV70766.1"/>
    </source>
</evidence>
<name>A0A8J8N9S8_HALGN</name>
<accession>A0A8J8N9S8</accession>
<gene>
    <name evidence="1" type="ORF">FGO68_gene4907</name>
</gene>
<proteinExistence type="predicted"/>
<organism evidence="1 2">
    <name type="scientific">Halteria grandinella</name>
    <dbReference type="NCBI Taxonomy" id="5974"/>
    <lineage>
        <taxon>Eukaryota</taxon>
        <taxon>Sar</taxon>
        <taxon>Alveolata</taxon>
        <taxon>Ciliophora</taxon>
        <taxon>Intramacronucleata</taxon>
        <taxon>Spirotrichea</taxon>
        <taxon>Stichotrichia</taxon>
        <taxon>Sporadotrichida</taxon>
        <taxon>Halteriidae</taxon>
        <taxon>Halteria</taxon>
    </lineage>
</organism>
<dbReference type="AlphaFoldDB" id="A0A8J8N9S8"/>
<reference evidence="1" key="1">
    <citation type="submission" date="2019-06" db="EMBL/GenBank/DDBJ databases">
        <authorList>
            <person name="Zheng W."/>
        </authorList>
    </citation>
    <scope>NUCLEOTIDE SEQUENCE</scope>
    <source>
        <strain evidence="1">QDHG01</strain>
    </source>
</reference>
<sequence>MMLISYQQAARCGCYHYEMICARVGEQLAAHASSSLWSFAYCRSHQFHQTDSSYSYHSNHLHCLMVLGVS</sequence>
<evidence type="ECO:0000313" key="2">
    <source>
        <dbReference type="Proteomes" id="UP000785679"/>
    </source>
</evidence>
<protein>
    <submittedName>
        <fullName evidence="1">Uncharacterized protein</fullName>
    </submittedName>
</protein>
<comment type="caution">
    <text evidence="1">The sequence shown here is derived from an EMBL/GenBank/DDBJ whole genome shotgun (WGS) entry which is preliminary data.</text>
</comment>